<evidence type="ECO:0000313" key="2">
    <source>
        <dbReference type="Proteomes" id="UP001210678"/>
    </source>
</evidence>
<dbReference type="EMBL" id="JAQLOI010000001">
    <property type="protein sequence ID" value="MDB1123942.1"/>
    <property type="molecule type" value="Genomic_DNA"/>
</dbReference>
<organism evidence="1 2">
    <name type="scientific">Vibrio algarum</name>
    <dbReference type="NCBI Taxonomy" id="3020714"/>
    <lineage>
        <taxon>Bacteria</taxon>
        <taxon>Pseudomonadati</taxon>
        <taxon>Pseudomonadota</taxon>
        <taxon>Gammaproteobacteria</taxon>
        <taxon>Vibrionales</taxon>
        <taxon>Vibrionaceae</taxon>
        <taxon>Vibrio</taxon>
    </lineage>
</organism>
<gene>
    <name evidence="1" type="ORF">PGX00_09895</name>
</gene>
<dbReference type="Proteomes" id="UP001210678">
    <property type="component" value="Unassembled WGS sequence"/>
</dbReference>
<proteinExistence type="predicted"/>
<comment type="caution">
    <text evidence="1">The sequence shown here is derived from an EMBL/GenBank/DDBJ whole genome shotgun (WGS) entry which is preliminary data.</text>
</comment>
<keyword evidence="2" id="KW-1185">Reference proteome</keyword>
<name>A0ABT4YQW2_9VIBR</name>
<accession>A0ABT4YQW2</accession>
<dbReference type="RefSeq" id="WP_272135744.1">
    <property type="nucleotide sequence ID" value="NZ_JAQLOI010000001.1"/>
</dbReference>
<protein>
    <submittedName>
        <fullName evidence="1">Uncharacterized protein</fullName>
    </submittedName>
</protein>
<evidence type="ECO:0000313" key="1">
    <source>
        <dbReference type="EMBL" id="MDB1123942.1"/>
    </source>
</evidence>
<sequence length="62" mass="7328">MFNTEGNCDWCNRHRLLIRHDYIDGKYNHSCESCNDLAKIDVRLFNTDEIALRNKMAESLHS</sequence>
<reference evidence="1 2" key="1">
    <citation type="submission" date="2023-01" db="EMBL/GenBank/DDBJ databases">
        <title>Vibrio sp. KJ40-1 sp.nov, isolated from marine algae.</title>
        <authorList>
            <person name="Butt M."/>
            <person name="Kim J.M.J."/>
            <person name="Jeon C.O.C."/>
        </authorList>
    </citation>
    <scope>NUCLEOTIDE SEQUENCE [LARGE SCALE GENOMIC DNA]</scope>
    <source>
        <strain evidence="1 2">KJ40-1</strain>
    </source>
</reference>